<feature type="compositionally biased region" description="Basic residues" evidence="1">
    <location>
        <begin position="1"/>
        <end position="14"/>
    </location>
</feature>
<comment type="caution">
    <text evidence="2">The sequence shown here is derived from an EMBL/GenBank/DDBJ whole genome shotgun (WGS) entry which is preliminary data.</text>
</comment>
<accession>A0A9W7AS06</accession>
<gene>
    <name evidence="2" type="ORF">TrRE_jg5189</name>
</gene>
<dbReference type="OrthoDB" id="206160at2759"/>
<feature type="region of interest" description="Disordered" evidence="1">
    <location>
        <begin position="1"/>
        <end position="150"/>
    </location>
</feature>
<reference evidence="2" key="1">
    <citation type="submission" date="2022-07" db="EMBL/GenBank/DDBJ databases">
        <title>Genome analysis of Parmales, a sister group of diatoms, reveals the evolutionary specialization of diatoms from phago-mixotrophs to photoautotrophs.</title>
        <authorList>
            <person name="Ban H."/>
            <person name="Sato S."/>
            <person name="Yoshikawa S."/>
            <person name="Kazumasa Y."/>
            <person name="Nakamura Y."/>
            <person name="Ichinomiya M."/>
            <person name="Saitoh K."/>
            <person name="Sato N."/>
            <person name="Blanc-Mathieu R."/>
            <person name="Endo H."/>
            <person name="Kuwata A."/>
            <person name="Ogata H."/>
        </authorList>
    </citation>
    <scope>NUCLEOTIDE SEQUENCE</scope>
</reference>
<evidence type="ECO:0000256" key="1">
    <source>
        <dbReference type="SAM" id="MobiDB-lite"/>
    </source>
</evidence>
<feature type="compositionally biased region" description="Low complexity" evidence="1">
    <location>
        <begin position="88"/>
        <end position="97"/>
    </location>
</feature>
<proteinExistence type="predicted"/>
<keyword evidence="3" id="KW-1185">Reference proteome</keyword>
<feature type="compositionally biased region" description="Low complexity" evidence="1">
    <location>
        <begin position="29"/>
        <end position="40"/>
    </location>
</feature>
<dbReference type="EMBL" id="BRXZ01001721">
    <property type="protein sequence ID" value="GMH77292.1"/>
    <property type="molecule type" value="Genomic_DNA"/>
</dbReference>
<evidence type="ECO:0000313" key="2">
    <source>
        <dbReference type="EMBL" id="GMH77292.1"/>
    </source>
</evidence>
<feature type="compositionally biased region" description="Basic and acidic residues" evidence="1">
    <location>
        <begin position="108"/>
        <end position="119"/>
    </location>
</feature>
<feature type="region of interest" description="Disordered" evidence="1">
    <location>
        <begin position="170"/>
        <end position="193"/>
    </location>
</feature>
<dbReference type="AlphaFoldDB" id="A0A9W7AS06"/>
<sequence length="378" mass="41930">MDASKPRRRQKPRARGSSIERNSIERNDGGSSVEGASSSGIKGRRVGRGRSIERNDRNDNSDDNGSIGAHAGRRRRRRNESTGRDNTDTSGDDNSSSLAVFPSNRRSRSIERASDHSRDPSPFGQRGRGRGREAGGRSGAGSSYSRSPSVERIKLGESEYKTMLAEQQAKRRAEINEKRKNRRESSLEARERRVGARGEVGSVKWMQEQLFEVELVLRQGINCEDDLHYTLGAAEAGLLFMDQIEKRAKEAGVTKGALSRFVLPFDSETYVTDQAAPFKKSGLSTEGSLFEGKISDRDLNYLVKGANSMRRLVRIKVADDNDLETAAAALKLTSTFLNKCVADAKRRGLHDNIYNTLYKSLREGKGEAKINELYPLGE</sequence>
<organism evidence="2 3">
    <name type="scientific">Triparma retinervis</name>
    <dbReference type="NCBI Taxonomy" id="2557542"/>
    <lineage>
        <taxon>Eukaryota</taxon>
        <taxon>Sar</taxon>
        <taxon>Stramenopiles</taxon>
        <taxon>Ochrophyta</taxon>
        <taxon>Bolidophyceae</taxon>
        <taxon>Parmales</taxon>
        <taxon>Triparmaceae</taxon>
        <taxon>Triparma</taxon>
    </lineage>
</organism>
<feature type="compositionally biased region" description="Basic and acidic residues" evidence="1">
    <location>
        <begin position="50"/>
        <end position="60"/>
    </location>
</feature>
<name>A0A9W7AS06_9STRA</name>
<evidence type="ECO:0000313" key="3">
    <source>
        <dbReference type="Proteomes" id="UP001165082"/>
    </source>
</evidence>
<protein>
    <submittedName>
        <fullName evidence="2">Uncharacterized protein</fullName>
    </submittedName>
</protein>
<dbReference type="Proteomes" id="UP001165082">
    <property type="component" value="Unassembled WGS sequence"/>
</dbReference>